<comment type="function">
    <text evidence="6">Component of the large ribosomal subunit. The ribosome is a large ribonucleoprotein complex responsible for the synthesis of proteins in the cell. Required for the proliferation and viability of hematopoietic cells.</text>
</comment>
<evidence type="ECO:0000256" key="3">
    <source>
        <dbReference type="ARBA" id="ARBA00023274"/>
    </source>
</evidence>
<dbReference type="Ensembl" id="ENSCHIT00000008302.1">
    <property type="protein sequence ID" value="ENSCHIP00000002609.1"/>
    <property type="gene ID" value="ENSCHIG00000006228.1"/>
</dbReference>
<accession>A0A452DS75</accession>
<evidence type="ECO:0000256" key="5">
    <source>
        <dbReference type="ARBA" id="ARBA00035530"/>
    </source>
</evidence>
<dbReference type="GO" id="GO:0003735">
    <property type="term" value="F:structural constituent of ribosome"/>
    <property type="evidence" value="ECO:0007669"/>
    <property type="project" value="InterPro"/>
</dbReference>
<evidence type="ECO:0000313" key="7">
    <source>
        <dbReference type="Ensembl" id="ENSCHIP00000002609.1"/>
    </source>
</evidence>
<organism evidence="7 8">
    <name type="scientific">Capra hircus</name>
    <name type="common">Goat</name>
    <dbReference type="NCBI Taxonomy" id="9925"/>
    <lineage>
        <taxon>Eukaryota</taxon>
        <taxon>Metazoa</taxon>
        <taxon>Chordata</taxon>
        <taxon>Craniata</taxon>
        <taxon>Vertebrata</taxon>
        <taxon>Euteleostomi</taxon>
        <taxon>Mammalia</taxon>
        <taxon>Eutheria</taxon>
        <taxon>Laurasiatheria</taxon>
        <taxon>Artiodactyla</taxon>
        <taxon>Ruminantia</taxon>
        <taxon>Pecora</taxon>
        <taxon>Bovidae</taxon>
        <taxon>Caprinae</taxon>
        <taxon>Capra</taxon>
    </lineage>
</organism>
<dbReference type="Proteomes" id="UP000291000">
    <property type="component" value="Unassembled WGS sequence"/>
</dbReference>
<dbReference type="GO" id="GO:1990904">
    <property type="term" value="C:ribonucleoprotein complex"/>
    <property type="evidence" value="ECO:0007669"/>
    <property type="project" value="UniProtKB-KW"/>
</dbReference>
<reference evidence="8" key="1">
    <citation type="submission" date="2016-04" db="EMBL/GenBank/DDBJ databases">
        <title>Polished mammalian reference genomes with single-molecule sequencing and chromosome conformation capture applied to the Capra hircus genome.</title>
        <authorList>
            <person name="Bickhart D.M."/>
            <person name="Koren S."/>
            <person name="Rosen B."/>
            <person name="Hastie A."/>
            <person name="Liachko I."/>
            <person name="Sullivan S.T."/>
            <person name="Burton J."/>
            <person name="Sayre B.L."/>
            <person name="Huson H.J."/>
            <person name="Lee J."/>
            <person name="Lam E."/>
            <person name="Kelley C.M."/>
            <person name="Hutchison J.L."/>
            <person name="Zhou Y."/>
            <person name="Sun J."/>
            <person name="Crisa A."/>
            <person name="Schwartz J.C."/>
            <person name="Hammond J.A."/>
            <person name="Schroeder S.G."/>
            <person name="Liu G.E."/>
            <person name="Dunham M."/>
            <person name="Shendure J."/>
            <person name="Sonstegard T.S."/>
            <person name="Phillippy A.M."/>
            <person name="Van Tassell C.P."/>
            <person name="Smith T.P."/>
        </authorList>
    </citation>
    <scope>NUCLEOTIDE SEQUENCE [LARGE SCALE GENOMIC DNA]</scope>
</reference>
<keyword evidence="3" id="KW-0687">Ribonucleoprotein</keyword>
<proteinExistence type="inferred from homology"/>
<protein>
    <recommendedName>
        <fullName evidence="4">Large ribosomal subunit protein eL33</fullName>
    </recommendedName>
    <alternativeName>
        <fullName evidence="5">60S ribosomal protein L35a</fullName>
    </alternativeName>
</protein>
<reference evidence="7" key="2">
    <citation type="submission" date="2025-08" db="UniProtKB">
        <authorList>
            <consortium name="Ensembl"/>
        </authorList>
    </citation>
    <scope>IDENTIFICATION</scope>
</reference>
<evidence type="ECO:0000313" key="8">
    <source>
        <dbReference type="Proteomes" id="UP000291000"/>
    </source>
</evidence>
<dbReference type="SUPFAM" id="SSF50447">
    <property type="entry name" value="Translation proteins"/>
    <property type="match status" value="1"/>
</dbReference>
<dbReference type="InterPro" id="IPR001780">
    <property type="entry name" value="Ribosomal_eL33"/>
</dbReference>
<dbReference type="STRING" id="9925.ENSCHIP00000002609"/>
<evidence type="ECO:0000256" key="6">
    <source>
        <dbReference type="ARBA" id="ARBA00045649"/>
    </source>
</evidence>
<dbReference type="Bgee" id="ENSCHIG00000006228">
    <property type="expression patterns" value="Expressed in cerebellum and 5 other cell types or tissues"/>
</dbReference>
<name>A0A452DS75_CAPHI</name>
<sequence length="146" mass="16629">KRDISFLREISFLSKRTATVRGEVPIPSRHLGACGGLLGKRLLKGQTCLEGYGPRPFFFFFFFFACYKQGVRNQKEYTALFKIESLYAQDEIELYVGKRCAYVLKAKNNTATPGEKPNKTRGIWGNVIHPNEQQQGLCRIPEQTSC</sequence>
<keyword evidence="8" id="KW-1185">Reference proteome</keyword>
<dbReference type="GO" id="GO:0005840">
    <property type="term" value="C:ribosome"/>
    <property type="evidence" value="ECO:0007669"/>
    <property type="project" value="UniProtKB-KW"/>
</dbReference>
<comment type="similarity">
    <text evidence="1">Belongs to the eukaryotic ribosomal protein eL33 family.</text>
</comment>
<dbReference type="GO" id="GO:0006412">
    <property type="term" value="P:translation"/>
    <property type="evidence" value="ECO:0007669"/>
    <property type="project" value="InterPro"/>
</dbReference>
<dbReference type="Gene3D" id="2.40.10.190">
    <property type="entry name" value="translation elongation factor selb, chain A, domain 4"/>
    <property type="match status" value="1"/>
</dbReference>
<dbReference type="Pfam" id="PF01247">
    <property type="entry name" value="Ribosomal_L35Ae"/>
    <property type="match status" value="1"/>
</dbReference>
<evidence type="ECO:0000256" key="2">
    <source>
        <dbReference type="ARBA" id="ARBA00022980"/>
    </source>
</evidence>
<dbReference type="InterPro" id="IPR009000">
    <property type="entry name" value="Transl_B-barrel_sf"/>
</dbReference>
<evidence type="ECO:0000256" key="4">
    <source>
        <dbReference type="ARBA" id="ARBA00035228"/>
    </source>
</evidence>
<dbReference type="GeneTree" id="ENSGT00980000199142"/>
<dbReference type="InterPro" id="IPR038661">
    <property type="entry name" value="Ribosomal_eL33_sf"/>
</dbReference>
<evidence type="ECO:0000256" key="1">
    <source>
        <dbReference type="ARBA" id="ARBA00009269"/>
    </source>
</evidence>
<reference evidence="7" key="3">
    <citation type="submission" date="2025-09" db="UniProtKB">
        <authorList>
            <consortium name="Ensembl"/>
        </authorList>
    </citation>
    <scope>IDENTIFICATION</scope>
</reference>
<keyword evidence="2" id="KW-0689">Ribosomal protein</keyword>
<dbReference type="PANTHER" id="PTHR10902">
    <property type="entry name" value="60S RIBOSOMAL PROTEIN L35A"/>
    <property type="match status" value="1"/>
</dbReference>
<dbReference type="AlphaFoldDB" id="A0A452DS75"/>